<reference evidence="1 2" key="1">
    <citation type="submission" date="2023-01" db="EMBL/GenBank/DDBJ databases">
        <title>Genomes from the Australian National Cyanobacteria Reference Collection.</title>
        <authorList>
            <person name="Willis A."/>
            <person name="Lee E.M.F."/>
        </authorList>
    </citation>
    <scope>NUCLEOTIDE SEQUENCE [LARGE SCALE GENOMIC DNA]</scope>
    <source>
        <strain evidence="1 2">CS-537/01</strain>
    </source>
</reference>
<name>A0ABT5A6H0_9CYAN</name>
<dbReference type="EMBL" id="JAQMTU010000078">
    <property type="protein sequence ID" value="MDB9487550.1"/>
    <property type="molecule type" value="Genomic_DNA"/>
</dbReference>
<protein>
    <recommendedName>
        <fullName evidence="3">Virion structural protein</fullName>
    </recommendedName>
</protein>
<sequence length="194" mass="20869">MPTTLTRKEASNLLRNKIVRDDANDFEKTESSFGSPLSIRTSASKTLDNKRYLSLDASARKSEVKKDAEDDGMLPTGYVVPETRTVAIETLSAALAVRNKAAIADFISDAFSIFPDLIPTGGTVAPKTPAAVLNDLTPAVKSLDFTLDLLSVFNQLDNSKVVYVDAPNDVYKTVMIIGEATDGIVIAQSILVQS</sequence>
<comment type="caution">
    <text evidence="1">The sequence shown here is derived from an EMBL/GenBank/DDBJ whole genome shotgun (WGS) entry which is preliminary data.</text>
</comment>
<organism evidence="1 2">
    <name type="scientific">Dolichospermum circinale CS-537/01</name>
    <dbReference type="NCBI Taxonomy" id="3021739"/>
    <lineage>
        <taxon>Bacteria</taxon>
        <taxon>Bacillati</taxon>
        <taxon>Cyanobacteriota</taxon>
        <taxon>Cyanophyceae</taxon>
        <taxon>Nostocales</taxon>
        <taxon>Aphanizomenonaceae</taxon>
        <taxon>Dolichospermum</taxon>
        <taxon>Dolichospermum circinale</taxon>
    </lineage>
</organism>
<dbReference type="Proteomes" id="UP001212123">
    <property type="component" value="Unassembled WGS sequence"/>
</dbReference>
<gene>
    <name evidence="1" type="ORF">PN492_13500</name>
</gene>
<proteinExistence type="predicted"/>
<evidence type="ECO:0008006" key="3">
    <source>
        <dbReference type="Google" id="ProtNLM"/>
    </source>
</evidence>
<keyword evidence="2" id="KW-1185">Reference proteome</keyword>
<dbReference type="RefSeq" id="WP_271792236.1">
    <property type="nucleotide sequence ID" value="NZ_JAQMTU010000078.1"/>
</dbReference>
<evidence type="ECO:0000313" key="2">
    <source>
        <dbReference type="Proteomes" id="UP001212123"/>
    </source>
</evidence>
<evidence type="ECO:0000313" key="1">
    <source>
        <dbReference type="EMBL" id="MDB9487550.1"/>
    </source>
</evidence>
<accession>A0ABT5A6H0</accession>